<feature type="transmembrane region" description="Helical" evidence="1">
    <location>
        <begin position="16"/>
        <end position="36"/>
    </location>
</feature>
<evidence type="ECO:0000313" key="3">
    <source>
        <dbReference type="Proteomes" id="UP000809337"/>
    </source>
</evidence>
<feature type="transmembrane region" description="Helical" evidence="1">
    <location>
        <begin position="42"/>
        <end position="62"/>
    </location>
</feature>
<evidence type="ECO:0000313" key="2">
    <source>
        <dbReference type="EMBL" id="MBM2357823.1"/>
    </source>
</evidence>
<comment type="caution">
    <text evidence="2">The sequence shown here is derived from an EMBL/GenBank/DDBJ whole genome shotgun (WGS) entry which is preliminary data.</text>
</comment>
<evidence type="ECO:0000256" key="1">
    <source>
        <dbReference type="SAM" id="Phobius"/>
    </source>
</evidence>
<sequence length="137" mass="15325">MHIVDNWKQLFRTYSVWSMILGFIAFIGSETLYLIWRIEADPYPLGLAALVFFVAGFVGRFIKQDVGSAPVRRTLFRMAFGFGVIMLIKSLGGAVYEDVVLPDPTLISEKQVMGQSTPAQLMLAMVRISRKLGSDFA</sequence>
<feature type="transmembrane region" description="Helical" evidence="1">
    <location>
        <begin position="74"/>
        <end position="96"/>
    </location>
</feature>
<organism evidence="2 3">
    <name type="scientific">Pseudosulfitobacter pseudonitzschiae</name>
    <dbReference type="NCBI Taxonomy" id="1402135"/>
    <lineage>
        <taxon>Bacteria</taxon>
        <taxon>Pseudomonadati</taxon>
        <taxon>Pseudomonadota</taxon>
        <taxon>Alphaproteobacteria</taxon>
        <taxon>Rhodobacterales</taxon>
        <taxon>Roseobacteraceae</taxon>
        <taxon>Pseudosulfitobacter</taxon>
    </lineage>
</organism>
<keyword evidence="1" id="KW-0812">Transmembrane</keyword>
<name>A0A9Q2NU00_9RHOB</name>
<dbReference type="Pfam" id="PF25612">
    <property type="entry name" value="DUF7940"/>
    <property type="match status" value="1"/>
</dbReference>
<dbReference type="InterPro" id="IPR057700">
    <property type="entry name" value="DUF7940"/>
</dbReference>
<dbReference type="RefSeq" id="WP_231036768.1">
    <property type="nucleotide sequence ID" value="NZ_JAJNGX010000095.1"/>
</dbReference>
<gene>
    <name evidence="2" type="ORF">JQX14_25235</name>
</gene>
<keyword evidence="1" id="KW-0472">Membrane</keyword>
<accession>A0A9Q2NU00</accession>
<proteinExistence type="predicted"/>
<dbReference type="Proteomes" id="UP000809337">
    <property type="component" value="Unassembled WGS sequence"/>
</dbReference>
<protein>
    <submittedName>
        <fullName evidence="2">Uncharacterized protein</fullName>
    </submittedName>
</protein>
<dbReference type="AlphaFoldDB" id="A0A9Q2NU00"/>
<reference evidence="2" key="1">
    <citation type="submission" date="2021-01" db="EMBL/GenBank/DDBJ databases">
        <title>Diatom-associated Roseobacters Show Island Model of Population Structure.</title>
        <authorList>
            <person name="Qu L."/>
            <person name="Feng X."/>
            <person name="Chen Y."/>
            <person name="Li L."/>
            <person name="Wang X."/>
            <person name="Hu Z."/>
            <person name="Wang H."/>
            <person name="Luo H."/>
        </authorList>
    </citation>
    <scope>NUCLEOTIDE SEQUENCE</scope>
    <source>
        <strain evidence="2">SM26-45</strain>
    </source>
</reference>
<keyword evidence="1" id="KW-1133">Transmembrane helix</keyword>
<dbReference type="EMBL" id="JAFBWN010000093">
    <property type="protein sequence ID" value="MBM2357823.1"/>
    <property type="molecule type" value="Genomic_DNA"/>
</dbReference>